<feature type="compositionally biased region" description="Basic and acidic residues" evidence="2">
    <location>
        <begin position="13"/>
        <end position="30"/>
    </location>
</feature>
<keyword evidence="6" id="KW-1185">Reference proteome</keyword>
<feature type="compositionally biased region" description="Polar residues" evidence="2">
    <location>
        <begin position="131"/>
        <end position="141"/>
    </location>
</feature>
<feature type="compositionally biased region" description="Polar residues" evidence="2">
    <location>
        <begin position="172"/>
        <end position="191"/>
    </location>
</feature>
<evidence type="ECO:0000256" key="3">
    <source>
        <dbReference type="SAM" id="Phobius"/>
    </source>
</evidence>
<organism evidence="5 6">
    <name type="scientific">Plasmodium inui San Antonio 1</name>
    <dbReference type="NCBI Taxonomy" id="1237626"/>
    <lineage>
        <taxon>Eukaryota</taxon>
        <taxon>Sar</taxon>
        <taxon>Alveolata</taxon>
        <taxon>Apicomplexa</taxon>
        <taxon>Aconoidasida</taxon>
        <taxon>Haemosporida</taxon>
        <taxon>Plasmodiidae</taxon>
        <taxon>Plasmodium</taxon>
        <taxon>Plasmodium (Plasmodium)</taxon>
    </lineage>
</organism>
<dbReference type="GO" id="GO:0008270">
    <property type="term" value="F:zinc ion binding"/>
    <property type="evidence" value="ECO:0007669"/>
    <property type="project" value="UniProtKB-KW"/>
</dbReference>
<dbReference type="CDD" id="cd16454">
    <property type="entry name" value="RING-H2_PA-TM-RING"/>
    <property type="match status" value="1"/>
</dbReference>
<evidence type="ECO:0000256" key="2">
    <source>
        <dbReference type="SAM" id="MobiDB-lite"/>
    </source>
</evidence>
<dbReference type="Gene3D" id="3.30.40.10">
    <property type="entry name" value="Zinc/RING finger domain, C3HC4 (zinc finger)"/>
    <property type="match status" value="1"/>
</dbReference>
<proteinExistence type="predicted"/>
<sequence length="682" mass="75181">MSISERTGNEVSIAERERKEEGIGAVENDKNVSPTDGETMPHGMEKMKDAANDEDSVEVGNCSPFGENKLGSTVLCVGCSDGAAQIDGGTVNCPGEENLQKEADSEKEAQLGSVLNKVKNVKGGVDVETKPNAQIGSSDTYVENDPDGNACGEGHSSTHVKKNDDEGETPNVVPTTNGEPPNDSGPLNVSDDTPLDEGNFSADDRPEENADSTSSFMLEEDMNLSRRAYRNFQICSIFIHGTLLLMVILLMGILCHDFMKPSSVSQKERVMTYFCGLLLSMLGLHLFLNLYMSLMLLRQAEVSKMLKSVEAKIHVITLVYFSMCAYIYFFEGTNYPISSTFSFAILLVVIYYFMPIFLYIILRILFIVVILILIFIKRKSPTPKKILKKLKIMKYVEYRKYCEEEACFRSAYFTNWRELNGEGVTDTRGVMTTTGVEGGTEIAAPSGVDNKGEDFASVEPTSNCNAEGNTISTATSCVRGIGGGSGGGPPSSSANDRPTRSGNSSMRSNLERHLFYDRAVGATGRGGGSSNRGGRQANDRGEGDDLGSPNQNARDDANQYPPRSYDNNREVRGSHEVTGEPNKDGKPAPLFDYFQKVLKKKKNALENDNLEVPENNLEENSFHINIESSDYVCSICCVEYLNDDDICILPCNYLHYYHKECIFTWLKRNNDCPLCRKCIGKI</sequence>
<feature type="transmembrane region" description="Helical" evidence="3">
    <location>
        <begin position="311"/>
        <end position="330"/>
    </location>
</feature>
<feature type="compositionally biased region" description="Basic and acidic residues" evidence="2">
    <location>
        <begin position="566"/>
        <end position="586"/>
    </location>
</feature>
<dbReference type="Proteomes" id="UP000030640">
    <property type="component" value="Unassembled WGS sequence"/>
</dbReference>
<feature type="transmembrane region" description="Helical" evidence="3">
    <location>
        <begin position="237"/>
        <end position="258"/>
    </location>
</feature>
<dbReference type="GO" id="GO:0061630">
    <property type="term" value="F:ubiquitin protein ligase activity"/>
    <property type="evidence" value="ECO:0007669"/>
    <property type="project" value="TreeGrafter"/>
</dbReference>
<dbReference type="InterPro" id="IPR013083">
    <property type="entry name" value="Znf_RING/FYVE/PHD"/>
</dbReference>
<dbReference type="VEuPathDB" id="PlasmoDB:C922_03812"/>
<feature type="transmembrane region" description="Helical" evidence="3">
    <location>
        <begin position="360"/>
        <end position="376"/>
    </location>
</feature>
<dbReference type="RefSeq" id="XP_008817623.1">
    <property type="nucleotide sequence ID" value="XM_008819401.1"/>
</dbReference>
<feature type="region of interest" description="Disordered" evidence="2">
    <location>
        <begin position="1"/>
        <end position="44"/>
    </location>
</feature>
<dbReference type="EMBL" id="KI965476">
    <property type="protein sequence ID" value="EUD65829.1"/>
    <property type="molecule type" value="Genomic_DNA"/>
</dbReference>
<evidence type="ECO:0000313" key="6">
    <source>
        <dbReference type="Proteomes" id="UP000030640"/>
    </source>
</evidence>
<dbReference type="InterPro" id="IPR051826">
    <property type="entry name" value="E3_ubiquitin-ligase_domain"/>
</dbReference>
<dbReference type="OrthoDB" id="378752at2759"/>
<evidence type="ECO:0000256" key="1">
    <source>
        <dbReference type="PROSITE-ProRule" id="PRU00175"/>
    </source>
</evidence>
<keyword evidence="1" id="KW-0479">Metal-binding</keyword>
<dbReference type="PANTHER" id="PTHR22765:SF434">
    <property type="entry name" value="GB|AAD18119.1-RELATED"/>
    <property type="match status" value="1"/>
</dbReference>
<dbReference type="Pfam" id="PF13639">
    <property type="entry name" value="zf-RING_2"/>
    <property type="match status" value="1"/>
</dbReference>
<accession>W7A9K1</accession>
<keyword evidence="3" id="KW-0472">Membrane</keyword>
<dbReference type="PANTHER" id="PTHR22765">
    <property type="entry name" value="RING FINGER AND PROTEASE ASSOCIATED DOMAIN-CONTAINING"/>
    <property type="match status" value="1"/>
</dbReference>
<feature type="compositionally biased region" description="Polar residues" evidence="2">
    <location>
        <begin position="1"/>
        <end position="10"/>
    </location>
</feature>
<keyword evidence="3" id="KW-0812">Transmembrane</keyword>
<gene>
    <name evidence="5" type="ORF">C922_03812</name>
</gene>
<name>W7A9K1_9APIC</name>
<dbReference type="AlphaFoldDB" id="W7A9K1"/>
<feature type="transmembrane region" description="Helical" evidence="3">
    <location>
        <begin position="270"/>
        <end position="291"/>
    </location>
</feature>
<keyword evidence="3" id="KW-1133">Transmembrane helix</keyword>
<reference evidence="5 6" key="1">
    <citation type="submission" date="2013-02" db="EMBL/GenBank/DDBJ databases">
        <title>The Genome Sequence of Plasmodium inui San Antonio 1.</title>
        <authorList>
            <consortium name="The Broad Institute Genome Sequencing Platform"/>
            <consortium name="The Broad Institute Genome Sequencing Center for Infectious Disease"/>
            <person name="Neafsey D."/>
            <person name="Cheeseman I."/>
            <person name="Volkman S."/>
            <person name="Adams J."/>
            <person name="Walker B."/>
            <person name="Young S.K."/>
            <person name="Zeng Q."/>
            <person name="Gargeya S."/>
            <person name="Fitzgerald M."/>
            <person name="Haas B."/>
            <person name="Abouelleil A."/>
            <person name="Alvarado L."/>
            <person name="Arachchi H.M."/>
            <person name="Berlin A.M."/>
            <person name="Chapman S.B."/>
            <person name="Dewar J."/>
            <person name="Goldberg J."/>
            <person name="Griggs A."/>
            <person name="Gujja S."/>
            <person name="Hansen M."/>
            <person name="Howarth C."/>
            <person name="Imamovic A."/>
            <person name="Larimer J."/>
            <person name="McCowan C."/>
            <person name="Murphy C."/>
            <person name="Neiman D."/>
            <person name="Pearson M."/>
            <person name="Priest M."/>
            <person name="Roberts A."/>
            <person name="Saif S."/>
            <person name="Shea T."/>
            <person name="Sisk P."/>
            <person name="Sykes S."/>
            <person name="Wortman J."/>
            <person name="Nusbaum C."/>
            <person name="Birren B."/>
        </authorList>
    </citation>
    <scope>NUCLEOTIDE SEQUENCE [LARGE SCALE GENOMIC DNA]</scope>
    <source>
        <strain evidence="5 6">San Antonio 1</strain>
    </source>
</reference>
<dbReference type="PROSITE" id="PS50089">
    <property type="entry name" value="ZF_RING_2"/>
    <property type="match status" value="1"/>
</dbReference>
<dbReference type="InterPro" id="IPR001841">
    <property type="entry name" value="Znf_RING"/>
</dbReference>
<protein>
    <recommendedName>
        <fullName evidence="4">RING-type domain-containing protein</fullName>
    </recommendedName>
</protein>
<keyword evidence="1" id="KW-0863">Zinc-finger</keyword>
<evidence type="ECO:0000313" key="5">
    <source>
        <dbReference type="EMBL" id="EUD65829.1"/>
    </source>
</evidence>
<dbReference type="GeneID" id="20039086"/>
<feature type="region of interest" description="Disordered" evidence="2">
    <location>
        <begin position="128"/>
        <end position="215"/>
    </location>
</feature>
<feature type="region of interest" description="Disordered" evidence="2">
    <location>
        <begin position="480"/>
        <end position="588"/>
    </location>
</feature>
<evidence type="ECO:0000259" key="4">
    <source>
        <dbReference type="PROSITE" id="PS50089"/>
    </source>
</evidence>
<keyword evidence="1" id="KW-0862">Zinc</keyword>
<dbReference type="GO" id="GO:0006511">
    <property type="term" value="P:ubiquitin-dependent protein catabolic process"/>
    <property type="evidence" value="ECO:0007669"/>
    <property type="project" value="TreeGrafter"/>
</dbReference>
<dbReference type="SUPFAM" id="SSF57850">
    <property type="entry name" value="RING/U-box"/>
    <property type="match status" value="1"/>
</dbReference>
<feature type="domain" description="RING-type" evidence="4">
    <location>
        <begin position="633"/>
        <end position="676"/>
    </location>
</feature>
<feature type="compositionally biased region" description="Gly residues" evidence="2">
    <location>
        <begin position="480"/>
        <end position="489"/>
    </location>
</feature>
<feature type="compositionally biased region" description="Polar residues" evidence="2">
    <location>
        <begin position="494"/>
        <end position="508"/>
    </location>
</feature>